<comment type="caution">
    <text evidence="2">The sequence shown here is derived from an EMBL/GenBank/DDBJ whole genome shotgun (WGS) entry which is preliminary data.</text>
</comment>
<feature type="coiled-coil region" evidence="1">
    <location>
        <begin position="73"/>
        <end position="107"/>
    </location>
</feature>
<accession>A0A9N9N2Z2</accession>
<dbReference type="Proteomes" id="UP000789570">
    <property type="component" value="Unassembled WGS sequence"/>
</dbReference>
<keyword evidence="1" id="KW-0175">Coiled coil</keyword>
<gene>
    <name evidence="2" type="ORF">FCALED_LOCUS13333</name>
</gene>
<keyword evidence="3" id="KW-1185">Reference proteome</keyword>
<organism evidence="2 3">
    <name type="scientific">Funneliformis caledonium</name>
    <dbReference type="NCBI Taxonomy" id="1117310"/>
    <lineage>
        <taxon>Eukaryota</taxon>
        <taxon>Fungi</taxon>
        <taxon>Fungi incertae sedis</taxon>
        <taxon>Mucoromycota</taxon>
        <taxon>Glomeromycotina</taxon>
        <taxon>Glomeromycetes</taxon>
        <taxon>Glomerales</taxon>
        <taxon>Glomeraceae</taxon>
        <taxon>Funneliformis</taxon>
    </lineage>
</organism>
<evidence type="ECO:0000313" key="2">
    <source>
        <dbReference type="EMBL" id="CAG8698096.1"/>
    </source>
</evidence>
<evidence type="ECO:0000313" key="3">
    <source>
        <dbReference type="Proteomes" id="UP000789570"/>
    </source>
</evidence>
<protein>
    <submittedName>
        <fullName evidence="2">14260_t:CDS:1</fullName>
    </submittedName>
</protein>
<dbReference type="OrthoDB" id="2394683at2759"/>
<reference evidence="2" key="1">
    <citation type="submission" date="2021-06" db="EMBL/GenBank/DDBJ databases">
        <authorList>
            <person name="Kallberg Y."/>
            <person name="Tangrot J."/>
            <person name="Rosling A."/>
        </authorList>
    </citation>
    <scope>NUCLEOTIDE SEQUENCE</scope>
    <source>
        <strain evidence="2">UK204</strain>
    </source>
</reference>
<proteinExistence type="predicted"/>
<dbReference type="AlphaFoldDB" id="A0A9N9N2Z2"/>
<evidence type="ECO:0000256" key="1">
    <source>
        <dbReference type="SAM" id="Coils"/>
    </source>
</evidence>
<name>A0A9N9N2Z2_9GLOM</name>
<sequence>MTSMISSLTNQTIEKQEPLVHILEKQAKEFEEFGKRMSVELQSSYQDYIRQNEPNIQKSNPESEVKSAITCECREKTKLINSLKTRIEELETESIIKNQELKKLQLDVQLLFDIVSKNGITNVERTNFMPTQITITSEIEDNNQVDIGITLRQERKEIEKDRLSVESFDIKNSYSDSALDLFTDDDGYYDSSSEESVKTEPNWIDPKKLNKKYDKPSEWLDVSPTLIQERIYRAKSDKKNLDRWNSKMASNGLLPISLVGKVDAEKEKKIQTHRKRHSTSAICSVSTSIIETSTTTTLMSFENQKLNNNSKAQQMLALYK</sequence>
<dbReference type="EMBL" id="CAJVPQ010007565">
    <property type="protein sequence ID" value="CAG8698096.1"/>
    <property type="molecule type" value="Genomic_DNA"/>
</dbReference>